<dbReference type="Pfam" id="PF02779">
    <property type="entry name" value="Transket_pyr"/>
    <property type="match status" value="1"/>
</dbReference>
<dbReference type="Gene3D" id="3.40.50.970">
    <property type="match status" value="1"/>
</dbReference>
<feature type="domain" description="Transketolase-like pyrimidine-binding" evidence="1">
    <location>
        <begin position="1"/>
        <end position="166"/>
    </location>
</feature>
<gene>
    <name evidence="2" type="ORF">ACFPGP_03730</name>
</gene>
<dbReference type="Gene3D" id="3.40.50.920">
    <property type="match status" value="1"/>
</dbReference>
<name>A0ABW0BEM9_9ACTN</name>
<dbReference type="InterPro" id="IPR051157">
    <property type="entry name" value="PDH/Transketolase"/>
</dbReference>
<dbReference type="InterPro" id="IPR005475">
    <property type="entry name" value="Transketolase-like_Pyr-bd"/>
</dbReference>
<dbReference type="InterPro" id="IPR029061">
    <property type="entry name" value="THDP-binding"/>
</dbReference>
<dbReference type="SUPFAM" id="SSF52518">
    <property type="entry name" value="Thiamin diphosphate-binding fold (THDP-binding)"/>
    <property type="match status" value="1"/>
</dbReference>
<dbReference type="Proteomes" id="UP001596087">
    <property type="component" value="Unassembled WGS sequence"/>
</dbReference>
<evidence type="ECO:0000259" key="1">
    <source>
        <dbReference type="SMART" id="SM00861"/>
    </source>
</evidence>
<accession>A0ABW0BEM9</accession>
<sequence length="295" mass="31045">MNPRLQFARTAADLVASDPSVALVYAEISGQFLREVEAAHPDRVVNVGIREQLLVSVGAGMALTGMRPVVHTFGSFLVERAFEQIKLGFGHQDVGGVLVGSGGSFDAASAGRTHQSPGDVALMDTLPGVQVHAPGTALEVDAVLRRVVAGDGLHYVRVVGQTNAESRPEGGFHVVRRGWGPTVVTLGPVLDDVLAATADLDVTVLYAHTVRPFDAAGLRAVLATPEVVLVEPWLAGTSSRVVADALRDRPHRLLALGVGREEHRRYGTPEDHVAAHGLDVAGLRRSIGAFLAPAA</sequence>
<dbReference type="CDD" id="cd07033">
    <property type="entry name" value="TPP_PYR_DXS_TK_like"/>
    <property type="match status" value="1"/>
</dbReference>
<dbReference type="PANTHER" id="PTHR43825:SF3">
    <property type="entry name" value="PYRUVATE DEHYDROGENASE E1 COMPONENT"/>
    <property type="match status" value="1"/>
</dbReference>
<dbReference type="RefSeq" id="WP_378587062.1">
    <property type="nucleotide sequence ID" value="NZ_JBHSKD010000004.1"/>
</dbReference>
<dbReference type="EMBL" id="JBHSKD010000004">
    <property type="protein sequence ID" value="MFC5175769.1"/>
    <property type="molecule type" value="Genomic_DNA"/>
</dbReference>
<protein>
    <submittedName>
        <fullName evidence="2">Transketolase family protein</fullName>
    </submittedName>
</protein>
<dbReference type="PANTHER" id="PTHR43825">
    <property type="entry name" value="PYRUVATE DEHYDROGENASE E1 COMPONENT"/>
    <property type="match status" value="1"/>
</dbReference>
<dbReference type="SMART" id="SM00861">
    <property type="entry name" value="Transket_pyr"/>
    <property type="match status" value="1"/>
</dbReference>
<dbReference type="InterPro" id="IPR009014">
    <property type="entry name" value="Transketo_C/PFOR_II"/>
</dbReference>
<evidence type="ECO:0000313" key="3">
    <source>
        <dbReference type="Proteomes" id="UP001596087"/>
    </source>
</evidence>
<evidence type="ECO:0000313" key="2">
    <source>
        <dbReference type="EMBL" id="MFC5175769.1"/>
    </source>
</evidence>
<keyword evidence="3" id="KW-1185">Reference proteome</keyword>
<organism evidence="2 3">
    <name type="scientific">Nocardioides taihuensis</name>
    <dbReference type="NCBI Taxonomy" id="1835606"/>
    <lineage>
        <taxon>Bacteria</taxon>
        <taxon>Bacillati</taxon>
        <taxon>Actinomycetota</taxon>
        <taxon>Actinomycetes</taxon>
        <taxon>Propionibacteriales</taxon>
        <taxon>Nocardioidaceae</taxon>
        <taxon>Nocardioides</taxon>
    </lineage>
</organism>
<proteinExistence type="predicted"/>
<comment type="caution">
    <text evidence="2">The sequence shown here is derived from an EMBL/GenBank/DDBJ whole genome shotgun (WGS) entry which is preliminary data.</text>
</comment>
<dbReference type="SUPFAM" id="SSF52922">
    <property type="entry name" value="TK C-terminal domain-like"/>
    <property type="match status" value="1"/>
</dbReference>
<reference evidence="3" key="1">
    <citation type="journal article" date="2019" name="Int. J. Syst. Evol. Microbiol.">
        <title>The Global Catalogue of Microorganisms (GCM) 10K type strain sequencing project: providing services to taxonomists for standard genome sequencing and annotation.</title>
        <authorList>
            <consortium name="The Broad Institute Genomics Platform"/>
            <consortium name="The Broad Institute Genome Sequencing Center for Infectious Disease"/>
            <person name="Wu L."/>
            <person name="Ma J."/>
        </authorList>
    </citation>
    <scope>NUCLEOTIDE SEQUENCE [LARGE SCALE GENOMIC DNA]</scope>
    <source>
        <strain evidence="3">DFY41</strain>
    </source>
</reference>